<dbReference type="PANTHER" id="PTHR38784:SF1">
    <property type="entry name" value="SUCROSE PHOSPHORYLASE"/>
    <property type="match status" value="1"/>
</dbReference>
<dbReference type="InterPro" id="IPR011335">
    <property type="entry name" value="Restrct_endonuc-II-like"/>
</dbReference>
<organism evidence="1 2">
    <name type="scientific">Laribacter hongkongensis</name>
    <dbReference type="NCBI Taxonomy" id="168471"/>
    <lineage>
        <taxon>Bacteria</taxon>
        <taxon>Pseudomonadati</taxon>
        <taxon>Pseudomonadota</taxon>
        <taxon>Betaproteobacteria</taxon>
        <taxon>Neisseriales</taxon>
        <taxon>Aquaspirillaceae</taxon>
        <taxon>Laribacter</taxon>
    </lineage>
</organism>
<dbReference type="CDD" id="cd22368">
    <property type="entry name" value="YaeQ-like"/>
    <property type="match status" value="1"/>
</dbReference>
<dbReference type="SMART" id="SM01322">
    <property type="entry name" value="YaeQ"/>
    <property type="match status" value="1"/>
</dbReference>
<accession>A0A248LE09</accession>
<protein>
    <submittedName>
        <fullName evidence="1">YaeQ family protein</fullName>
    </submittedName>
</protein>
<dbReference type="AlphaFoldDB" id="A0A248LE09"/>
<proteinExistence type="predicted"/>
<dbReference type="OrthoDB" id="5293309at2"/>
<dbReference type="Pfam" id="PF07152">
    <property type="entry name" value="YaeQ"/>
    <property type="match status" value="1"/>
</dbReference>
<dbReference type="RefSeq" id="WP_088859827.1">
    <property type="nucleotide sequence ID" value="NZ_CP022115.1"/>
</dbReference>
<evidence type="ECO:0000313" key="2">
    <source>
        <dbReference type="Proteomes" id="UP000197424"/>
    </source>
</evidence>
<dbReference type="SUPFAM" id="SSF52980">
    <property type="entry name" value="Restriction endonuclease-like"/>
    <property type="match status" value="1"/>
</dbReference>
<dbReference type="EMBL" id="CP022115">
    <property type="protein sequence ID" value="ASJ22947.1"/>
    <property type="molecule type" value="Genomic_DNA"/>
</dbReference>
<name>A0A248LE09_9NEIS</name>
<sequence length="181" mass="20450">MALKATIFKADVQISDLDRGYYARHQLTLARHPSETDERMMLRLAAFICHADEKLAFTRGLCADDEPALWQQNDAGEYTLWIELGEPDDKRLKKACSRAESVWLYSYGGRATDIWWQNNQGKLSRLDNLTVASISPDTLAGLAGLTQRSMQLNATLQDGQLWLSDGNQTVLLEPDHLQRGR</sequence>
<dbReference type="InterPro" id="IPR038590">
    <property type="entry name" value="YaeQ_sf"/>
</dbReference>
<dbReference type="PANTHER" id="PTHR38784">
    <property type="entry name" value="SUCROSE PHOSPHORYLASE"/>
    <property type="match status" value="1"/>
</dbReference>
<dbReference type="PIRSF" id="PIRSF011484">
    <property type="entry name" value="YaeQ"/>
    <property type="match status" value="1"/>
</dbReference>
<dbReference type="Proteomes" id="UP000197424">
    <property type="component" value="Chromosome"/>
</dbReference>
<evidence type="ECO:0000313" key="1">
    <source>
        <dbReference type="EMBL" id="ASJ22947.1"/>
    </source>
</evidence>
<gene>
    <name evidence="1" type="ORF">LHGZ1_0116</name>
</gene>
<dbReference type="Gene3D" id="3.10.640.10">
    <property type="entry name" value="Restriction endonuclease-like alpha-beta roll domain"/>
    <property type="match status" value="1"/>
</dbReference>
<reference evidence="2" key="1">
    <citation type="submission" date="2017-06" db="EMBL/GenBank/DDBJ databases">
        <title>Whole genome sequence of Laribacter hongkongensis LHGZ1.</title>
        <authorList>
            <person name="Chen D."/>
            <person name="Wu H."/>
            <person name="Chen J."/>
        </authorList>
    </citation>
    <scope>NUCLEOTIDE SEQUENCE [LARGE SCALE GENOMIC DNA]</scope>
    <source>
        <strain evidence="2">LHGZ1</strain>
    </source>
</reference>
<dbReference type="InterPro" id="IPR009822">
    <property type="entry name" value="YaeQ"/>
</dbReference>